<evidence type="ECO:0000313" key="2">
    <source>
        <dbReference type="Proteomes" id="UP001286313"/>
    </source>
</evidence>
<keyword evidence="2" id="KW-1185">Reference proteome</keyword>
<protein>
    <submittedName>
        <fullName evidence="1">Uncharacterized protein</fullName>
    </submittedName>
</protein>
<sequence length="107" mass="12123">MLTMLVLTRSYAGNLTSLLAVRYIPMPIHSLQDIVDNPVTILLPRGTTSARQFLMQTWTSDGQIYPFYFTDLNVNNNSTPLLVFTRRYLSLAKEIPGSLFTLTVPKQ</sequence>
<reference evidence="1" key="1">
    <citation type="submission" date="2023-10" db="EMBL/GenBank/DDBJ databases">
        <title>Genome assemblies of two species of porcelain crab, Petrolisthes cinctipes and Petrolisthes manimaculis (Anomura: Porcellanidae).</title>
        <authorList>
            <person name="Angst P."/>
        </authorList>
    </citation>
    <scope>NUCLEOTIDE SEQUENCE</scope>
    <source>
        <strain evidence="1">PB745_01</strain>
        <tissue evidence="1">Gill</tissue>
    </source>
</reference>
<dbReference type="AlphaFoldDB" id="A0AAE1L1M5"/>
<accession>A0AAE1L1M5</accession>
<name>A0AAE1L1M5_PETCI</name>
<dbReference type="Proteomes" id="UP001286313">
    <property type="component" value="Unassembled WGS sequence"/>
</dbReference>
<organism evidence="1 2">
    <name type="scientific">Petrolisthes cinctipes</name>
    <name type="common">Flat porcelain crab</name>
    <dbReference type="NCBI Taxonomy" id="88211"/>
    <lineage>
        <taxon>Eukaryota</taxon>
        <taxon>Metazoa</taxon>
        <taxon>Ecdysozoa</taxon>
        <taxon>Arthropoda</taxon>
        <taxon>Crustacea</taxon>
        <taxon>Multicrustacea</taxon>
        <taxon>Malacostraca</taxon>
        <taxon>Eumalacostraca</taxon>
        <taxon>Eucarida</taxon>
        <taxon>Decapoda</taxon>
        <taxon>Pleocyemata</taxon>
        <taxon>Anomura</taxon>
        <taxon>Galatheoidea</taxon>
        <taxon>Porcellanidae</taxon>
        <taxon>Petrolisthes</taxon>
    </lineage>
</organism>
<gene>
    <name evidence="1" type="ORF">Pcinc_004287</name>
</gene>
<comment type="caution">
    <text evidence="1">The sequence shown here is derived from an EMBL/GenBank/DDBJ whole genome shotgun (WGS) entry which is preliminary data.</text>
</comment>
<proteinExistence type="predicted"/>
<dbReference type="EMBL" id="JAWQEG010000302">
    <property type="protein sequence ID" value="KAK3891817.1"/>
    <property type="molecule type" value="Genomic_DNA"/>
</dbReference>
<evidence type="ECO:0000313" key="1">
    <source>
        <dbReference type="EMBL" id="KAK3891817.1"/>
    </source>
</evidence>